<dbReference type="EMBL" id="CP049616">
    <property type="protein sequence ID" value="QII44857.1"/>
    <property type="molecule type" value="Genomic_DNA"/>
</dbReference>
<sequence length="365" mass="40945">MRVNYFICIYCFFIVSISFGQLTKEDAPKIEAFAKQLFDEGKTHGALLVAEGENIIYEGAFGLADRSLNIPNSPKMRFWDASVGKMFTAVLILQLLEEEKVLLGDPISKHLPWFKHKIADKITVHDLLSHRSGFSSQVYEERAKAEHDQKSQRSILEQKIAKTALAFEPGTAFLYSNTGYVLLSEIVMAHLGDDYNVILQEKIFKPLHMSDTYWSAPIYGPSMPVYYLETGEPLLPAKELDFSGPGGEKTTLQDLHKFMMAVGTDKLISKQSWALAFQPHSLPEEAKSGWGPHQSPYGYGFSLIDFPYMGNEFASTVSHGGASAGTSSYALRFIDNDRIVVLWNNEFKNPVLFELYQALSDIATK</sequence>
<dbReference type="InterPro" id="IPR012338">
    <property type="entry name" value="Beta-lactam/transpept-like"/>
</dbReference>
<organism evidence="4 5">
    <name type="scientific">Flagellimonas oceani</name>
    <dbReference type="NCBI Taxonomy" id="2698672"/>
    <lineage>
        <taxon>Bacteria</taxon>
        <taxon>Pseudomonadati</taxon>
        <taxon>Bacteroidota</taxon>
        <taxon>Flavobacteriia</taxon>
        <taxon>Flavobacteriales</taxon>
        <taxon>Flavobacteriaceae</taxon>
        <taxon>Flagellimonas</taxon>
    </lineage>
</organism>
<evidence type="ECO:0000259" key="3">
    <source>
        <dbReference type="Pfam" id="PF00144"/>
    </source>
</evidence>
<feature type="domain" description="Beta-lactamase-related" evidence="3">
    <location>
        <begin position="33"/>
        <end position="350"/>
    </location>
</feature>
<evidence type="ECO:0000313" key="5">
    <source>
        <dbReference type="Proteomes" id="UP000502928"/>
    </source>
</evidence>
<dbReference type="PANTHER" id="PTHR46825:SF11">
    <property type="entry name" value="PENICILLIN-BINDING PROTEIN 4"/>
    <property type="match status" value="1"/>
</dbReference>
<dbReference type="PANTHER" id="PTHR46825">
    <property type="entry name" value="D-ALANYL-D-ALANINE-CARBOXYPEPTIDASE/ENDOPEPTIDASE AMPH"/>
    <property type="match status" value="1"/>
</dbReference>
<dbReference type="KEGG" id="mut:GVT53_09230"/>
<proteinExistence type="predicted"/>
<dbReference type="Gene3D" id="3.40.710.10">
    <property type="entry name" value="DD-peptidase/beta-lactamase superfamily"/>
    <property type="match status" value="1"/>
</dbReference>
<dbReference type="Proteomes" id="UP000502928">
    <property type="component" value="Chromosome"/>
</dbReference>
<evidence type="ECO:0000256" key="2">
    <source>
        <dbReference type="ARBA" id="ARBA00023136"/>
    </source>
</evidence>
<dbReference type="AlphaFoldDB" id="A0A6G7J309"/>
<dbReference type="Pfam" id="PF00144">
    <property type="entry name" value="Beta-lactamase"/>
    <property type="match status" value="1"/>
</dbReference>
<protein>
    <submittedName>
        <fullName evidence="4">Beta-lactamase family protein</fullName>
    </submittedName>
</protein>
<comment type="subcellular location">
    <subcellularLocation>
        <location evidence="1">Membrane</location>
    </subcellularLocation>
</comment>
<reference evidence="4 5" key="1">
    <citation type="submission" date="2020-02" db="EMBL/GenBank/DDBJ databases">
        <title>Complete genome of Muricauda sp. 501str8.</title>
        <authorList>
            <person name="Dong B."/>
            <person name="Zhu S."/>
            <person name="Yang J."/>
            <person name="Chen J."/>
        </authorList>
    </citation>
    <scope>NUCLEOTIDE SEQUENCE [LARGE SCALE GENOMIC DNA]</scope>
    <source>
        <strain evidence="4 5">501str8</strain>
    </source>
</reference>
<keyword evidence="2" id="KW-0472">Membrane</keyword>
<evidence type="ECO:0000256" key="1">
    <source>
        <dbReference type="ARBA" id="ARBA00004370"/>
    </source>
</evidence>
<name>A0A6G7J309_9FLAO</name>
<dbReference type="GO" id="GO:0016020">
    <property type="term" value="C:membrane"/>
    <property type="evidence" value="ECO:0007669"/>
    <property type="project" value="UniProtKB-SubCell"/>
</dbReference>
<dbReference type="InterPro" id="IPR050491">
    <property type="entry name" value="AmpC-like"/>
</dbReference>
<evidence type="ECO:0000313" key="4">
    <source>
        <dbReference type="EMBL" id="QII44857.1"/>
    </source>
</evidence>
<keyword evidence="5" id="KW-1185">Reference proteome</keyword>
<dbReference type="InterPro" id="IPR001466">
    <property type="entry name" value="Beta-lactam-related"/>
</dbReference>
<dbReference type="SUPFAM" id="SSF56601">
    <property type="entry name" value="beta-lactamase/transpeptidase-like"/>
    <property type="match status" value="1"/>
</dbReference>
<accession>A0A6G7J309</accession>
<gene>
    <name evidence="4" type="ORF">GVT53_09230</name>
</gene>
<dbReference type="RefSeq" id="WP_166248384.1">
    <property type="nucleotide sequence ID" value="NZ_CP049616.1"/>
</dbReference>